<gene>
    <name evidence="2" type="ORF">EIP91_005015</name>
</gene>
<name>A0A4R0R7S9_9APHY</name>
<proteinExistence type="predicted"/>
<feature type="region of interest" description="Disordered" evidence="1">
    <location>
        <begin position="1"/>
        <end position="98"/>
    </location>
</feature>
<dbReference type="Proteomes" id="UP000292702">
    <property type="component" value="Unassembled WGS sequence"/>
</dbReference>
<organism evidence="2 3">
    <name type="scientific">Steccherinum ochraceum</name>
    <dbReference type="NCBI Taxonomy" id="92696"/>
    <lineage>
        <taxon>Eukaryota</taxon>
        <taxon>Fungi</taxon>
        <taxon>Dikarya</taxon>
        <taxon>Basidiomycota</taxon>
        <taxon>Agaricomycotina</taxon>
        <taxon>Agaricomycetes</taxon>
        <taxon>Polyporales</taxon>
        <taxon>Steccherinaceae</taxon>
        <taxon>Steccherinum</taxon>
    </lineage>
</organism>
<evidence type="ECO:0000256" key="1">
    <source>
        <dbReference type="SAM" id="MobiDB-lite"/>
    </source>
</evidence>
<accession>A0A4R0R7S9</accession>
<sequence length="388" mass="43763">MPELRNGGTLVTVSTPSSKQYIAHSTPAHASSQNSRKRCRSYEEVEIRDAPTKSKEKPSDRSYEEGEIGDAPTKSKKPSDAAKASAPILQDDRSPSPACQELMRSETQWFDDGNVEIQTKNLVFRLFYGRLIRQSLALKDLLVKKSDTMLRDEGGRPIIYIDGDGYELQALLDVLDSGLNYSYSRLPFPVLWSIFPPAWSLRFPSVQAFARQSLKEMWPSSLDLIGSEPIMNAAGTVYLARTYGINGVLKRALYELLRSTSFTQPDSNILLPAAEIFLLARAREHVQRQWIPVLHKFHRFKCSHPRSGLLPSASSEDDLLTLEMEDTQRCLLDPLFVAHDMILKKSHVSQVCSDCAAKKEDILRKARATLWDDLDELFDVSPRVPVHD</sequence>
<evidence type="ECO:0000313" key="3">
    <source>
        <dbReference type="Proteomes" id="UP000292702"/>
    </source>
</evidence>
<evidence type="ECO:0000313" key="2">
    <source>
        <dbReference type="EMBL" id="TCD63730.1"/>
    </source>
</evidence>
<keyword evidence="3" id="KW-1185">Reference proteome</keyword>
<dbReference type="AlphaFoldDB" id="A0A4R0R7S9"/>
<evidence type="ECO:0008006" key="4">
    <source>
        <dbReference type="Google" id="ProtNLM"/>
    </source>
</evidence>
<comment type="caution">
    <text evidence="2">The sequence shown here is derived from an EMBL/GenBank/DDBJ whole genome shotgun (WGS) entry which is preliminary data.</text>
</comment>
<dbReference type="OrthoDB" id="2758621at2759"/>
<protein>
    <recommendedName>
        <fullName evidence="4">BTB domain-containing protein</fullName>
    </recommendedName>
</protein>
<feature type="compositionally biased region" description="Polar residues" evidence="1">
    <location>
        <begin position="9"/>
        <end position="20"/>
    </location>
</feature>
<dbReference type="EMBL" id="RWJN01000279">
    <property type="protein sequence ID" value="TCD63730.1"/>
    <property type="molecule type" value="Genomic_DNA"/>
</dbReference>
<feature type="compositionally biased region" description="Basic and acidic residues" evidence="1">
    <location>
        <begin position="40"/>
        <end position="64"/>
    </location>
</feature>
<reference evidence="2 3" key="1">
    <citation type="submission" date="2018-11" db="EMBL/GenBank/DDBJ databases">
        <title>Genome assembly of Steccherinum ochraceum LE-BIN_3174, the white-rot fungus of the Steccherinaceae family (The Residual Polyporoid clade, Polyporales, Basidiomycota).</title>
        <authorList>
            <person name="Fedorova T.V."/>
            <person name="Glazunova O.A."/>
            <person name="Landesman E.O."/>
            <person name="Moiseenko K.V."/>
            <person name="Psurtseva N.V."/>
            <person name="Savinova O.S."/>
            <person name="Shakhova N.V."/>
            <person name="Tyazhelova T.V."/>
            <person name="Vasina D.V."/>
        </authorList>
    </citation>
    <scope>NUCLEOTIDE SEQUENCE [LARGE SCALE GENOMIC DNA]</scope>
    <source>
        <strain evidence="2 3">LE-BIN_3174</strain>
    </source>
</reference>